<sequence>MASLDLRRAFDKIEHESFFGALRAQGLPNVYIDLLRALYRNQSGVVEGVEGSDPFNIQRGIKQGDVLSPALSCTIQFWFGTSCVLLENESHNFTTNGVDVGGNERLTNARYADDLLLYATTLPELVYMIPILCEKLAQVGLHLNESKTKFLTTCADCVPEFVSINGETLDVLASGAAPKYLGRKYTGDLSKRGHIGFQRLLTNKHISIKLRLRLFDSIISPTILIGLLTMPLTQSELTRLDVVQKKMLRSMVGWVRTPDEDWCDTMARMRDKVNNALGCYHVDNWTKQLAIRQHNLAAKLARQPGWRRTILAWCPQSNWQNNFGKSPKRKPGRPLKKWQEKLSKFCERDFVQFGQWVEAARSREWFPPRVVQSFCHFYVNS</sequence>
<dbReference type="OrthoDB" id="448828at2759"/>
<evidence type="ECO:0000313" key="2">
    <source>
        <dbReference type="EMBL" id="CAI4012504.1"/>
    </source>
</evidence>
<dbReference type="Pfam" id="PF00078">
    <property type="entry name" value="RVT_1"/>
    <property type="match status" value="1"/>
</dbReference>
<gene>
    <name evidence="2" type="ORF">C1SCF055_LOCUS37561</name>
</gene>
<feature type="domain" description="Reverse transcriptase" evidence="1">
    <location>
        <begin position="1"/>
        <end position="169"/>
    </location>
</feature>
<dbReference type="AlphaFoldDB" id="A0A9P1DLH6"/>
<dbReference type="EMBL" id="CAMXCT010005501">
    <property type="protein sequence ID" value="CAI4012504.1"/>
    <property type="molecule type" value="Genomic_DNA"/>
</dbReference>
<dbReference type="PANTHER" id="PTHR47027">
    <property type="entry name" value="REVERSE TRANSCRIPTASE DOMAIN-CONTAINING PROTEIN"/>
    <property type="match status" value="1"/>
</dbReference>
<dbReference type="InterPro" id="IPR000477">
    <property type="entry name" value="RT_dom"/>
</dbReference>
<dbReference type="EMBL" id="CAMXCT030005501">
    <property type="protein sequence ID" value="CAL4799816.1"/>
    <property type="molecule type" value="Genomic_DNA"/>
</dbReference>
<proteinExistence type="predicted"/>
<organism evidence="2">
    <name type="scientific">Cladocopium goreaui</name>
    <dbReference type="NCBI Taxonomy" id="2562237"/>
    <lineage>
        <taxon>Eukaryota</taxon>
        <taxon>Sar</taxon>
        <taxon>Alveolata</taxon>
        <taxon>Dinophyceae</taxon>
        <taxon>Suessiales</taxon>
        <taxon>Symbiodiniaceae</taxon>
        <taxon>Cladocopium</taxon>
    </lineage>
</organism>
<evidence type="ECO:0000313" key="4">
    <source>
        <dbReference type="Proteomes" id="UP001152797"/>
    </source>
</evidence>
<accession>A0A9P1DLH6</accession>
<dbReference type="PANTHER" id="PTHR47027:SF20">
    <property type="entry name" value="REVERSE TRANSCRIPTASE-LIKE PROTEIN WITH RNA-DIRECTED DNA POLYMERASE DOMAIN"/>
    <property type="match status" value="1"/>
</dbReference>
<reference evidence="3 4" key="2">
    <citation type="submission" date="2024-05" db="EMBL/GenBank/DDBJ databases">
        <authorList>
            <person name="Chen Y."/>
            <person name="Shah S."/>
            <person name="Dougan E. K."/>
            <person name="Thang M."/>
            <person name="Chan C."/>
        </authorList>
    </citation>
    <scope>NUCLEOTIDE SEQUENCE [LARGE SCALE GENOMIC DNA]</scope>
</reference>
<dbReference type="InterPro" id="IPR043502">
    <property type="entry name" value="DNA/RNA_pol_sf"/>
</dbReference>
<reference evidence="2" key="1">
    <citation type="submission" date="2022-10" db="EMBL/GenBank/DDBJ databases">
        <authorList>
            <person name="Chen Y."/>
            <person name="Dougan E. K."/>
            <person name="Chan C."/>
            <person name="Rhodes N."/>
            <person name="Thang M."/>
        </authorList>
    </citation>
    <scope>NUCLEOTIDE SEQUENCE</scope>
</reference>
<comment type="caution">
    <text evidence="2">The sequence shown here is derived from an EMBL/GenBank/DDBJ whole genome shotgun (WGS) entry which is preliminary data.</text>
</comment>
<dbReference type="EMBL" id="CAMXCT020005501">
    <property type="protein sequence ID" value="CAL1165879.1"/>
    <property type="molecule type" value="Genomic_DNA"/>
</dbReference>
<keyword evidence="4" id="KW-1185">Reference proteome</keyword>
<dbReference type="PROSITE" id="PS50878">
    <property type="entry name" value="RT_POL"/>
    <property type="match status" value="1"/>
</dbReference>
<dbReference type="Proteomes" id="UP001152797">
    <property type="component" value="Unassembled WGS sequence"/>
</dbReference>
<evidence type="ECO:0000313" key="3">
    <source>
        <dbReference type="EMBL" id="CAL4799816.1"/>
    </source>
</evidence>
<name>A0A9P1DLH6_9DINO</name>
<protein>
    <recommendedName>
        <fullName evidence="1">Reverse transcriptase domain-containing protein</fullName>
    </recommendedName>
</protein>
<dbReference type="SUPFAM" id="SSF56672">
    <property type="entry name" value="DNA/RNA polymerases"/>
    <property type="match status" value="1"/>
</dbReference>
<evidence type="ECO:0000259" key="1">
    <source>
        <dbReference type="PROSITE" id="PS50878"/>
    </source>
</evidence>